<evidence type="ECO:0000313" key="10">
    <source>
        <dbReference type="Proteomes" id="UP000094849"/>
    </source>
</evidence>
<evidence type="ECO:0000259" key="6">
    <source>
        <dbReference type="Pfam" id="PF01368"/>
    </source>
</evidence>
<dbReference type="FunFam" id="3.90.1640.30:FF:000001">
    <property type="entry name" value="Single-stranded-DNA-specific exonuclease RecJ"/>
    <property type="match status" value="1"/>
</dbReference>
<feature type="domain" description="DDH" evidence="6">
    <location>
        <begin position="71"/>
        <end position="230"/>
    </location>
</feature>
<evidence type="ECO:0000256" key="4">
    <source>
        <dbReference type="ARBA" id="ARBA00022801"/>
    </source>
</evidence>
<dbReference type="STRING" id="1818881.A3196_17940"/>
<evidence type="ECO:0000259" key="8">
    <source>
        <dbReference type="Pfam" id="PF17768"/>
    </source>
</evidence>
<dbReference type="Pfam" id="PF01368">
    <property type="entry name" value="DHH"/>
    <property type="match status" value="1"/>
</dbReference>
<keyword evidence="10" id="KW-1185">Reference proteome</keyword>
<dbReference type="Gene3D" id="3.90.1640.30">
    <property type="match status" value="1"/>
</dbReference>
<dbReference type="Pfam" id="PF02272">
    <property type="entry name" value="DHHA1"/>
    <property type="match status" value="1"/>
</dbReference>
<dbReference type="GO" id="GO:0008409">
    <property type="term" value="F:5'-3' exonuclease activity"/>
    <property type="evidence" value="ECO:0007669"/>
    <property type="project" value="InterPro"/>
</dbReference>
<evidence type="ECO:0000256" key="2">
    <source>
        <dbReference type="ARBA" id="ARBA00019841"/>
    </source>
</evidence>
<evidence type="ECO:0000256" key="1">
    <source>
        <dbReference type="ARBA" id="ARBA00005915"/>
    </source>
</evidence>
<keyword evidence="5 9" id="KW-0269">Exonuclease</keyword>
<dbReference type="PANTHER" id="PTHR30255">
    <property type="entry name" value="SINGLE-STRANDED-DNA-SPECIFIC EXONUCLEASE RECJ"/>
    <property type="match status" value="1"/>
</dbReference>
<dbReference type="InterPro" id="IPR001667">
    <property type="entry name" value="DDH_dom"/>
</dbReference>
<dbReference type="GO" id="GO:0006281">
    <property type="term" value="P:DNA repair"/>
    <property type="evidence" value="ECO:0007669"/>
    <property type="project" value="InterPro"/>
</dbReference>
<proteinExistence type="inferred from homology"/>
<feature type="domain" description="RecJ OB" evidence="8">
    <location>
        <begin position="466"/>
        <end position="567"/>
    </location>
</feature>
<dbReference type="InterPro" id="IPR041122">
    <property type="entry name" value="RecJ_OB"/>
</dbReference>
<dbReference type="InterPro" id="IPR051673">
    <property type="entry name" value="SSDNA_exonuclease_RecJ"/>
</dbReference>
<dbReference type="Proteomes" id="UP000094849">
    <property type="component" value="Unassembled WGS sequence"/>
</dbReference>
<organism evidence="9 10">
    <name type="scientific">Candidatus Thiodiazotropha endoloripes</name>
    <dbReference type="NCBI Taxonomy" id="1818881"/>
    <lineage>
        <taxon>Bacteria</taxon>
        <taxon>Pseudomonadati</taxon>
        <taxon>Pseudomonadota</taxon>
        <taxon>Gammaproteobacteria</taxon>
        <taxon>Chromatiales</taxon>
        <taxon>Sedimenticolaceae</taxon>
        <taxon>Candidatus Thiodiazotropha</taxon>
    </lineage>
</organism>
<dbReference type="GO" id="GO:0003676">
    <property type="term" value="F:nucleic acid binding"/>
    <property type="evidence" value="ECO:0007669"/>
    <property type="project" value="InterPro"/>
</dbReference>
<feature type="domain" description="DHHA1" evidence="7">
    <location>
        <begin position="356"/>
        <end position="452"/>
    </location>
</feature>
<keyword evidence="3" id="KW-0540">Nuclease</keyword>
<dbReference type="NCBIfam" id="TIGR00644">
    <property type="entry name" value="recJ"/>
    <property type="match status" value="1"/>
</dbReference>
<protein>
    <recommendedName>
        <fullName evidence="2">Single-stranded-DNA-specific exonuclease RecJ</fullName>
    </recommendedName>
</protein>
<comment type="similarity">
    <text evidence="1">Belongs to the RecJ family.</text>
</comment>
<dbReference type="GO" id="GO:0006310">
    <property type="term" value="P:DNA recombination"/>
    <property type="evidence" value="ECO:0007669"/>
    <property type="project" value="InterPro"/>
</dbReference>
<dbReference type="PANTHER" id="PTHR30255:SF2">
    <property type="entry name" value="SINGLE-STRANDED-DNA-SPECIFIC EXONUCLEASE RECJ"/>
    <property type="match status" value="1"/>
</dbReference>
<evidence type="ECO:0000313" key="9">
    <source>
        <dbReference type="EMBL" id="ODB94414.1"/>
    </source>
</evidence>
<accession>A0A1E2UIG3</accession>
<dbReference type="InterPro" id="IPR038763">
    <property type="entry name" value="DHH_sf"/>
</dbReference>
<evidence type="ECO:0000256" key="3">
    <source>
        <dbReference type="ARBA" id="ARBA00022722"/>
    </source>
</evidence>
<dbReference type="AlphaFoldDB" id="A0A1E2UIG3"/>
<evidence type="ECO:0000259" key="7">
    <source>
        <dbReference type="Pfam" id="PF02272"/>
    </source>
</evidence>
<gene>
    <name evidence="9" type="ORF">A3196_17940</name>
</gene>
<dbReference type="Gene3D" id="3.10.310.30">
    <property type="match status" value="1"/>
</dbReference>
<keyword evidence="4" id="KW-0378">Hydrolase</keyword>
<dbReference type="EMBL" id="LVJZ01000004">
    <property type="protein sequence ID" value="ODB94414.1"/>
    <property type="molecule type" value="Genomic_DNA"/>
</dbReference>
<dbReference type="InterPro" id="IPR004610">
    <property type="entry name" value="RecJ"/>
</dbReference>
<evidence type="ECO:0000256" key="5">
    <source>
        <dbReference type="ARBA" id="ARBA00022839"/>
    </source>
</evidence>
<sequence length="577" mass="62806">MKIQARTQPSEPPQFSAEIHPVLQRIYHARGLKRQEELDLALSQLCPVSRLKGVEAAADLLFETIRAGEPIVIIGDYDADGATSTALSVLALQAFGSDKVSYLVPNRFEFGYGLSPEIVDLAAQRSPGLIVTVDNGISSLSGVEQANSLGIPVLITDHHLPGQQLPEAAVIVNPNQPDDDFPSPYLAGVGVIFYVMIALYNLLKTNDWFQQQGLKHPQPAEWLDLVALGTISDLVPLDRNNRILVSQGLKRIRAGRCRAGILALLAIAKRNYQRVVASDMGFAVGPRLNAAGRLDDMGLGIECLLSEGIDSATAIAAELDRLNHARRAIEQQMKQQAESLLQEQLPPADGILAQGLCLYEKSWHQGVIGILASRIKEQYHRPVIAFADAGSGVMKGSARSIAGLHIRDLLERIDSANPGLITRFGGHAMAAGLSLSADRFDDFKLAFEQALEQQLDPQLLEGVILTDGVLKQEEMNLTLAEQIRAGGPWGQGFPEPMFEGRFAVKQQRVVAEHHLKLVLGDDSGEWLIDAIAFNQPPLSESAGQVLLAYRLDVNEFRGQKSAQLIVEKIASTFETTN</sequence>
<dbReference type="SUPFAM" id="SSF64182">
    <property type="entry name" value="DHH phosphoesterases"/>
    <property type="match status" value="1"/>
</dbReference>
<reference evidence="9 10" key="1">
    <citation type="submission" date="2016-03" db="EMBL/GenBank/DDBJ databases">
        <title>Chemosynthetic sulphur-oxidizing symbionts of marine invertebrate animals are capable of nitrogen fixation.</title>
        <authorList>
            <person name="Petersen J.M."/>
            <person name="Kemper A."/>
            <person name="Gruber-Vodicka H."/>
            <person name="Cardini U."/>
            <person name="Geest Mvander."/>
            <person name="Kleiner M."/>
            <person name="Bulgheresi S."/>
            <person name="Fussmann M."/>
            <person name="Herbold C."/>
            <person name="Seah B.K.B."/>
            <person name="Antony C.Paul."/>
            <person name="Liu D."/>
            <person name="Belitz A."/>
            <person name="Weber M."/>
        </authorList>
    </citation>
    <scope>NUCLEOTIDE SEQUENCE [LARGE SCALE GENOMIC DNA]</scope>
    <source>
        <strain evidence="9">G_D</strain>
    </source>
</reference>
<dbReference type="Pfam" id="PF17768">
    <property type="entry name" value="RecJ_OB"/>
    <property type="match status" value="1"/>
</dbReference>
<comment type="caution">
    <text evidence="9">The sequence shown here is derived from an EMBL/GenBank/DDBJ whole genome shotgun (WGS) entry which is preliminary data.</text>
</comment>
<dbReference type="InterPro" id="IPR003156">
    <property type="entry name" value="DHHA1_dom"/>
</dbReference>
<name>A0A1E2UIG3_9GAMM</name>